<organism evidence="1 2">
    <name type="scientific">Bacillus cereus (strain VD146)</name>
    <dbReference type="NCBI Taxonomy" id="1053236"/>
    <lineage>
        <taxon>Bacteria</taxon>
        <taxon>Bacillati</taxon>
        <taxon>Bacillota</taxon>
        <taxon>Bacilli</taxon>
        <taxon>Bacillales</taxon>
        <taxon>Bacillaceae</taxon>
        <taxon>Bacillus</taxon>
        <taxon>Bacillus cereus group</taxon>
    </lineage>
</organism>
<sequence length="185" mass="21602">MNCPFCGSEATFNENGILAVAECEFCGAALTDPDTGYPMLWNEGKGRYNFHNIKNNMLLELAEQSVQVLRTYHTYDLYLLLKEVRNERASMYHGLHIFNKASDQEASFKTVADEQGKDYEYWTRRMFVIENILRERQGWFPERIDNKFLVGVEEKISKCLNKNMIIRKERKTEGSNFYGTRNNIG</sequence>
<dbReference type="PATRIC" id="fig|1053236.3.peg.6208"/>
<reference evidence="2" key="1">
    <citation type="submission" date="2012-12" db="EMBL/GenBank/DDBJ databases">
        <title>The genome sequence of Bacillus cereus VD146.</title>
        <authorList>
            <consortium name="The Broad Institute Genome Sequencing Platform"/>
            <consortium name="The Broad Institute Genome Sequencing Center for Infectious Disease"/>
            <person name="Feldgarden M."/>
            <person name="Van der Auwera G.A."/>
            <person name="Mahillon J."/>
            <person name="Duprez V."/>
            <person name="Timmery S."/>
            <person name="Mattelet C."/>
            <person name="Dierick K."/>
            <person name="Sun M."/>
            <person name="Yu Z."/>
            <person name="Zhu L."/>
            <person name="Hu X."/>
            <person name="Shank E.B."/>
            <person name="Swiecicka I."/>
            <person name="Hansen B.M."/>
            <person name="Andrup L."/>
            <person name="Walker B."/>
            <person name="Young S.K."/>
            <person name="Zeng Q."/>
            <person name="Gargeya S."/>
            <person name="Fitzgerald M."/>
            <person name="Haas B."/>
            <person name="Abouelleil A."/>
            <person name="Alvarado L."/>
            <person name="Arachchi H.M."/>
            <person name="Berlin A.M."/>
            <person name="Chapman S.B."/>
            <person name="Dewar J."/>
            <person name="Goldberg J."/>
            <person name="Griggs A."/>
            <person name="Gujja S."/>
            <person name="Hansen M."/>
            <person name="Howarth C."/>
            <person name="Imamovic A."/>
            <person name="Larimer J."/>
            <person name="McCowan C."/>
            <person name="Murphy C."/>
            <person name="Neiman D."/>
            <person name="Pearson M."/>
            <person name="Priest M."/>
            <person name="Roberts A."/>
            <person name="Saif S."/>
            <person name="Shea T."/>
            <person name="Sisk P."/>
            <person name="Sykes S."/>
            <person name="Wortman J."/>
            <person name="Nusbaum C."/>
            <person name="Birren B."/>
        </authorList>
    </citation>
    <scope>NUCLEOTIDE SEQUENCE [LARGE SCALE GENOMIC DNA]</scope>
    <source>
        <strain evidence="2">VD146</strain>
    </source>
</reference>
<accession>R8ME32</accession>
<gene>
    <name evidence="1" type="ORF">IK1_05845</name>
</gene>
<protein>
    <submittedName>
        <fullName evidence="1">Uncharacterized protein</fullName>
    </submittedName>
</protein>
<name>R8ME32_BACCX</name>
<proteinExistence type="predicted"/>
<dbReference type="AlphaFoldDB" id="R8ME32"/>
<comment type="caution">
    <text evidence="1">The sequence shown here is derived from an EMBL/GenBank/DDBJ whole genome shotgun (WGS) entry which is preliminary data.</text>
</comment>
<dbReference type="HOGENOM" id="CLU_115722_0_0_9"/>
<evidence type="ECO:0000313" key="1">
    <source>
        <dbReference type="EMBL" id="EOP32309.1"/>
    </source>
</evidence>
<dbReference type="Proteomes" id="UP000014020">
    <property type="component" value="Unassembled WGS sequence"/>
</dbReference>
<dbReference type="EMBL" id="AHFE01000075">
    <property type="protein sequence ID" value="EOP32309.1"/>
    <property type="molecule type" value="Genomic_DNA"/>
</dbReference>
<evidence type="ECO:0000313" key="2">
    <source>
        <dbReference type="Proteomes" id="UP000014020"/>
    </source>
</evidence>
<dbReference type="RefSeq" id="WP_016121293.1">
    <property type="nucleotide sequence ID" value="NZ_KB976684.1"/>
</dbReference>